<dbReference type="Proteomes" id="UP001165060">
    <property type="component" value="Unassembled WGS sequence"/>
</dbReference>
<organism evidence="1 2">
    <name type="scientific">Tetraparma gracilis</name>
    <dbReference type="NCBI Taxonomy" id="2962635"/>
    <lineage>
        <taxon>Eukaryota</taxon>
        <taxon>Sar</taxon>
        <taxon>Stramenopiles</taxon>
        <taxon>Ochrophyta</taxon>
        <taxon>Bolidophyceae</taxon>
        <taxon>Parmales</taxon>
        <taxon>Triparmaceae</taxon>
        <taxon>Tetraparma</taxon>
    </lineage>
</organism>
<proteinExistence type="predicted"/>
<protein>
    <recommendedName>
        <fullName evidence="3">Sulfotransferase</fullName>
    </recommendedName>
</protein>
<evidence type="ECO:0000313" key="1">
    <source>
        <dbReference type="EMBL" id="GMI28035.1"/>
    </source>
</evidence>
<dbReference type="PANTHER" id="PTHR48419:SF1">
    <property type="entry name" value="SULFOTRANSFERASE DOMAIN-CONTAINING PROTEIN"/>
    <property type="match status" value="1"/>
</dbReference>
<name>A0ABQ6MLI6_9STRA</name>
<dbReference type="EMBL" id="BRYB01005717">
    <property type="protein sequence ID" value="GMI28035.1"/>
    <property type="molecule type" value="Genomic_DNA"/>
</dbReference>
<gene>
    <name evidence="1" type="ORF">TeGR_g12098</name>
</gene>
<evidence type="ECO:0008006" key="3">
    <source>
        <dbReference type="Google" id="ProtNLM"/>
    </source>
</evidence>
<dbReference type="InterPro" id="IPR053226">
    <property type="entry name" value="Pyrrolopyrazine_biosynth_F"/>
</dbReference>
<comment type="caution">
    <text evidence="1">The sequence shown here is derived from an EMBL/GenBank/DDBJ whole genome shotgun (WGS) entry which is preliminary data.</text>
</comment>
<accession>A0ABQ6MLI6</accession>
<sequence length="139" mass="15304">MSSHPAPLPIILWAPPRSCSTAFERAVINHPSTTVLHEAFADPCYFGPERLVKRDRSSTDDIKDAALESSGLNRDSTYESTWEKWDGWHDDAAKSSGFKAPVHGDEADELPKEVTDAIAGCMPLYEELYAQRLGLEAAA</sequence>
<dbReference type="PANTHER" id="PTHR48419">
    <property type="entry name" value="SULFOTRANSFERASE DOMAIN-CONTAINING PROTEIN"/>
    <property type="match status" value="1"/>
</dbReference>
<reference evidence="1 2" key="1">
    <citation type="journal article" date="2023" name="Commun. Biol.">
        <title>Genome analysis of Parmales, the sister group of diatoms, reveals the evolutionary specialization of diatoms from phago-mixotrophs to photoautotrophs.</title>
        <authorList>
            <person name="Ban H."/>
            <person name="Sato S."/>
            <person name="Yoshikawa S."/>
            <person name="Yamada K."/>
            <person name="Nakamura Y."/>
            <person name="Ichinomiya M."/>
            <person name="Sato N."/>
            <person name="Blanc-Mathieu R."/>
            <person name="Endo H."/>
            <person name="Kuwata A."/>
            <person name="Ogata H."/>
        </authorList>
    </citation>
    <scope>NUCLEOTIDE SEQUENCE [LARGE SCALE GENOMIC DNA]</scope>
</reference>
<evidence type="ECO:0000313" key="2">
    <source>
        <dbReference type="Proteomes" id="UP001165060"/>
    </source>
</evidence>
<keyword evidence="2" id="KW-1185">Reference proteome</keyword>